<dbReference type="Gene3D" id="3.40.50.1580">
    <property type="entry name" value="Nucleoside phosphorylase domain"/>
    <property type="match status" value="1"/>
</dbReference>
<dbReference type="HOGENOM" id="CLU_3335604_0_0_1"/>
<reference evidence="1" key="1">
    <citation type="submission" date="2011-10" db="EMBL/GenBank/DDBJ databases">
        <title>The Genome Sequence of Fusarium oxysporum HDV247.</title>
        <authorList>
            <consortium name="The Broad Institute Genome Sequencing Platform"/>
            <person name="Ma L.-J."/>
            <person name="Gale L.R."/>
            <person name="Schwartz D.C."/>
            <person name="Zhou S."/>
            <person name="Corby-Kistler H."/>
            <person name="Young S.K."/>
            <person name="Zeng Q."/>
            <person name="Gargeya S."/>
            <person name="Fitzgerald M."/>
            <person name="Haas B."/>
            <person name="Abouelleil A."/>
            <person name="Alvarado L."/>
            <person name="Arachchi H.M."/>
            <person name="Berlin A."/>
            <person name="Brown A."/>
            <person name="Chapman S.B."/>
            <person name="Chen Z."/>
            <person name="Dunbar C."/>
            <person name="Freedman E."/>
            <person name="Gearin G."/>
            <person name="Goldberg J."/>
            <person name="Griggs A."/>
            <person name="Gujja S."/>
            <person name="Heiman D."/>
            <person name="Howarth C."/>
            <person name="Larson L."/>
            <person name="Lui A."/>
            <person name="MacDonald P.J.P."/>
            <person name="Montmayeur A."/>
            <person name="Murphy C."/>
            <person name="Neiman D."/>
            <person name="Pearson M."/>
            <person name="Priest M."/>
            <person name="Roberts A."/>
            <person name="Saif S."/>
            <person name="Shea T."/>
            <person name="Shenoy N."/>
            <person name="Sisk P."/>
            <person name="Stolte C."/>
            <person name="Sykes S."/>
            <person name="Wortman J."/>
            <person name="Nusbaum C."/>
            <person name="Birren B."/>
        </authorList>
    </citation>
    <scope>NUCLEOTIDE SEQUENCE [LARGE SCALE GENOMIC DNA]</scope>
    <source>
        <strain evidence="1">HDV247</strain>
    </source>
</reference>
<dbReference type="GO" id="GO:0009116">
    <property type="term" value="P:nucleoside metabolic process"/>
    <property type="evidence" value="ECO:0007669"/>
    <property type="project" value="InterPro"/>
</dbReference>
<dbReference type="InterPro" id="IPR035994">
    <property type="entry name" value="Nucleoside_phosphorylase_sf"/>
</dbReference>
<dbReference type="EMBL" id="JH651015">
    <property type="protein sequence ID" value="EXA31426.1"/>
    <property type="molecule type" value="Genomic_DNA"/>
</dbReference>
<name>W9NL14_FUSOX</name>
<accession>W9NL14</accession>
<reference evidence="1" key="2">
    <citation type="submission" date="2012-05" db="EMBL/GenBank/DDBJ databases">
        <title>Annotation of the Genome Sequence of Fusarium oxysporum HDV247.</title>
        <authorList>
            <consortium name="The Broad Institute Genomics Platform"/>
            <person name="Ma L.-J."/>
            <person name="Corby-Kistler H."/>
            <person name="Broz K."/>
            <person name="Gale L.R."/>
            <person name="Jonkers W."/>
            <person name="O'Donnell K."/>
            <person name="Ploetz R."/>
            <person name="Steinberg C."/>
            <person name="Schwartz D.C."/>
            <person name="VanEtten H."/>
            <person name="Zhou S."/>
            <person name="Young S.K."/>
            <person name="Zeng Q."/>
            <person name="Gargeya S."/>
            <person name="Fitzgerald M."/>
            <person name="Abouelleil A."/>
            <person name="Alvarado L."/>
            <person name="Chapman S.B."/>
            <person name="Gainer-Dewar J."/>
            <person name="Goldberg J."/>
            <person name="Griggs A."/>
            <person name="Gujja S."/>
            <person name="Hansen M."/>
            <person name="Howarth C."/>
            <person name="Imamovic A."/>
            <person name="Ireland A."/>
            <person name="Larimer J."/>
            <person name="McCowan C."/>
            <person name="Murphy C."/>
            <person name="Pearson M."/>
            <person name="Poon T.W."/>
            <person name="Priest M."/>
            <person name="Roberts A."/>
            <person name="Saif S."/>
            <person name="Shea T."/>
            <person name="Sykes S."/>
            <person name="Wortman J."/>
            <person name="Nusbaum C."/>
            <person name="Birren B."/>
        </authorList>
    </citation>
    <scope>NUCLEOTIDE SEQUENCE</scope>
    <source>
        <strain evidence="1">HDV247</strain>
    </source>
</reference>
<sequence length="38" mass="4088">MVPTSLSEMNGPQPEIRYGIIASGNTLIKDAATRDKLV</sequence>
<organism evidence="1">
    <name type="scientific">Fusarium oxysporum f. sp. pisi HDV247</name>
    <dbReference type="NCBI Taxonomy" id="1080344"/>
    <lineage>
        <taxon>Eukaryota</taxon>
        <taxon>Fungi</taxon>
        <taxon>Dikarya</taxon>
        <taxon>Ascomycota</taxon>
        <taxon>Pezizomycotina</taxon>
        <taxon>Sordariomycetes</taxon>
        <taxon>Hypocreomycetidae</taxon>
        <taxon>Hypocreales</taxon>
        <taxon>Nectriaceae</taxon>
        <taxon>Fusarium</taxon>
        <taxon>Fusarium oxysporum species complex</taxon>
    </lineage>
</organism>
<gene>
    <name evidence="1" type="ORF">FOVG_17264</name>
</gene>
<evidence type="ECO:0000313" key="1">
    <source>
        <dbReference type="EMBL" id="EXA31426.1"/>
    </source>
</evidence>
<protein>
    <submittedName>
        <fullName evidence="1">Uncharacterized protein</fullName>
    </submittedName>
</protein>
<proteinExistence type="predicted"/>
<dbReference type="AlphaFoldDB" id="W9NL14"/>
<dbReference type="GO" id="GO:0003824">
    <property type="term" value="F:catalytic activity"/>
    <property type="evidence" value="ECO:0007669"/>
    <property type="project" value="InterPro"/>
</dbReference>
<dbReference type="Proteomes" id="UP000030751">
    <property type="component" value="Unassembled WGS sequence"/>
</dbReference>